<evidence type="ECO:0000256" key="8">
    <source>
        <dbReference type="ARBA" id="ARBA00023158"/>
    </source>
</evidence>
<dbReference type="GeneID" id="68102239"/>
<dbReference type="InterPro" id="IPR036085">
    <property type="entry name" value="PAZ_dom_sf"/>
</dbReference>
<name>A0AA88H276_NAELO</name>
<proteinExistence type="inferred from homology"/>
<comment type="similarity">
    <text evidence="10">Belongs to the helicase family. Dicer subfamily.</text>
</comment>
<dbReference type="Proteomes" id="UP000816034">
    <property type="component" value="Unassembled WGS sequence"/>
</dbReference>
<dbReference type="InterPro" id="IPR003100">
    <property type="entry name" value="PAZ_dom"/>
</dbReference>
<sequence>MKPRNYQIELANEAVKRNIVCICPTGSGKTLIAALVIDQLYHQDSANFCAQSDLCACGSSSSKHSSSAERLDPQKTFFIVPTNALKKQQQESLTEFFSARKCSRVKVKKDFVIDNGKTWNVLVCTAQSLLNALDTDTISMNDIKLLVFDEAHHAVGEHPYTVIMRKYYHSRKNRIENAEMHEQFLFMQEEIVTSVTLPRILGLTATPTSHSLHKNVVDIHAQNLKKTKLEFYLDSCVIAPRQHMEEMLAHSTNPFQHIITYKKSENIETIQIMKQFCVSYSALMSYESIIEEEYTCLGEIGLLFSFQYLYGKDEIVDWYRLFEQKQCSLENLRDSSFRFETIEQIRTSPFLSSKVKRLFELLHVYKNTVGEKNAKCIIFVEKIVHVKTLTKILRCFTEFDSLNCTELVGVSNMSRKNQQDVVKDFSRRKVKLLVATKTGEEGINVSKCSLVIQYDLCNTTKEHLQSKGRARFQNSHYIIFSEEGNFEHNNVIRNLEKTLDEPLDYCTVEQFREILTSNPIPLVDNDEENDKDDGNNATDDDTFSSDEEEMEPFYVPSCIRNENSQAHKLQTEGVTLFFSHLTGCLNSFSNVSFGILTYHPMKPIRSMKIKNVYGELNVNPKSFFTCSEEEFFLLQRFHMLFFKILCKLKSGDKYNTEDGRFYLITPTIASESSNYHSWIDWNFMRQFMSDFSKDHTNVQDISQAEPSILDIWKNGQSIPTDKIVITTYNKSPYFILGVDSSRNPLSSFNNTKKSETFKQYCEQKYKVVVTDCSQPLLTCSAERKGTNTVCLIPELCRSTCFSIEYYDLSRLVFATSNELSFLSLLEQLLIVEDLREVIKLPASVDSDIIRKAITHRSSQNLDFNYERLEFMGDSILKFAATMDIVLKYPFEAMKFYNDERQGKVSNAYLKIVAKKFGLQQFYIETQYYHHKAAGFSYTKSKQIAAMRCKKLLANMMESLTGALSENDMQYGVTFLKDVGIIERDCFTWDGFLFSHNPAELKKKIETFVGDMKDRVNILQQKLSYQFKEPLYAYLSLLHPSANMGGNANNDTLEFVGDAVLDLYIVRTLYENFNFNESEMTDFKSQFVKNTSLEEIADSSGLASLLYIPFKKLKGKIVSDMVEAIIGAVALDCGMNWEVICKVIESGFLQRPLQTWLEKVQQYAKECEKEISSLQEPSSFVDVHPSIQTHLPIEKSMIKENDISSTFIESILSHDIQVNMLIKVFFNNTTESETYSRKFSLQQIAHYSSLFTLSEMPQVILSNSPTCMKWYYLDQDNDWILFDTQHEWEYLLTNMLHLVGNPHFSQQQPNLNATLHLTLGVQLS</sequence>
<dbReference type="GO" id="GO:0003677">
    <property type="term" value="F:DNA binding"/>
    <property type="evidence" value="ECO:0007669"/>
    <property type="project" value="InterPro"/>
</dbReference>
<feature type="domain" description="PAZ" evidence="13">
    <location>
        <begin position="687"/>
        <end position="800"/>
    </location>
</feature>
<keyword evidence="9" id="KW-0464">Manganese</keyword>
<reference evidence="16 17" key="1">
    <citation type="journal article" date="2018" name="BMC Genomics">
        <title>The genome of Naegleria lovaniensis, the basis for a comparative approach to unravel pathogenicity factors of the human pathogenic amoeba N. fowleri.</title>
        <authorList>
            <person name="Liechti N."/>
            <person name="Schurch N."/>
            <person name="Bruggmann R."/>
            <person name="Wittwer M."/>
        </authorList>
    </citation>
    <scope>NUCLEOTIDE SEQUENCE [LARGE SCALE GENOMIC DNA]</scope>
    <source>
        <strain evidence="16 17">ATCC 30569</strain>
    </source>
</reference>
<feature type="domain" description="Helicase ATP-binding" evidence="14">
    <location>
        <begin position="10"/>
        <end position="225"/>
    </location>
</feature>
<evidence type="ECO:0000256" key="4">
    <source>
        <dbReference type="ARBA" id="ARBA00022737"/>
    </source>
</evidence>
<dbReference type="GO" id="GO:0031047">
    <property type="term" value="P:regulatory ncRNA-mediated gene silencing"/>
    <property type="evidence" value="ECO:0007669"/>
    <property type="project" value="UniProtKB-KW"/>
</dbReference>
<evidence type="ECO:0000313" key="16">
    <source>
        <dbReference type="EMBL" id="KAG2393208.1"/>
    </source>
</evidence>
<dbReference type="Gene3D" id="2.170.260.10">
    <property type="entry name" value="paz domain"/>
    <property type="match status" value="1"/>
</dbReference>
<feature type="compositionally biased region" description="Acidic residues" evidence="11">
    <location>
        <begin position="538"/>
        <end position="547"/>
    </location>
</feature>
<feature type="domain" description="RNase III" evidence="12">
    <location>
        <begin position="1015"/>
        <end position="1133"/>
    </location>
</feature>
<comment type="cofactor">
    <cofactor evidence="1">
        <name>Mn(2+)</name>
        <dbReference type="ChEBI" id="CHEBI:29035"/>
    </cofactor>
</comment>
<evidence type="ECO:0000256" key="1">
    <source>
        <dbReference type="ARBA" id="ARBA00001936"/>
    </source>
</evidence>
<dbReference type="InterPro" id="IPR014001">
    <property type="entry name" value="Helicase_ATP-bd"/>
</dbReference>
<dbReference type="SMART" id="SM00487">
    <property type="entry name" value="DEXDc"/>
    <property type="match status" value="1"/>
</dbReference>
<dbReference type="GO" id="GO:0004525">
    <property type="term" value="F:ribonuclease III activity"/>
    <property type="evidence" value="ECO:0007669"/>
    <property type="project" value="InterPro"/>
</dbReference>
<evidence type="ECO:0000259" key="14">
    <source>
        <dbReference type="PROSITE" id="PS51192"/>
    </source>
</evidence>
<dbReference type="SMART" id="SM00535">
    <property type="entry name" value="RIBOc"/>
    <property type="match status" value="2"/>
</dbReference>
<keyword evidence="4" id="KW-0677">Repeat</keyword>
<evidence type="ECO:0000256" key="3">
    <source>
        <dbReference type="ARBA" id="ARBA00022722"/>
    </source>
</evidence>
<evidence type="ECO:0000256" key="11">
    <source>
        <dbReference type="SAM" id="MobiDB-lite"/>
    </source>
</evidence>
<dbReference type="GO" id="GO:0003723">
    <property type="term" value="F:RNA binding"/>
    <property type="evidence" value="ECO:0007669"/>
    <property type="project" value="InterPro"/>
</dbReference>
<keyword evidence="7" id="KW-0378">Hydrolase</keyword>
<dbReference type="InterPro" id="IPR000999">
    <property type="entry name" value="RNase_III_dom"/>
</dbReference>
<feature type="domain" description="RNase III" evidence="12">
    <location>
        <begin position="831"/>
        <end position="968"/>
    </location>
</feature>
<dbReference type="Pfam" id="PF14622">
    <property type="entry name" value="Ribonucleas_3_3"/>
    <property type="match status" value="1"/>
</dbReference>
<keyword evidence="6" id="KW-0255">Endonuclease</keyword>
<keyword evidence="17" id="KW-1185">Reference proteome</keyword>
<evidence type="ECO:0000259" key="15">
    <source>
        <dbReference type="PROSITE" id="PS51194"/>
    </source>
</evidence>
<accession>A0AA88H276</accession>
<evidence type="ECO:0000256" key="5">
    <source>
        <dbReference type="ARBA" id="ARBA00022741"/>
    </source>
</evidence>
<evidence type="ECO:0000313" key="17">
    <source>
        <dbReference type="Proteomes" id="UP000816034"/>
    </source>
</evidence>
<dbReference type="SMART" id="SM00949">
    <property type="entry name" value="PAZ"/>
    <property type="match status" value="1"/>
</dbReference>
<evidence type="ECO:0000256" key="9">
    <source>
        <dbReference type="ARBA" id="ARBA00023211"/>
    </source>
</evidence>
<dbReference type="Pfam" id="PF02170">
    <property type="entry name" value="PAZ"/>
    <property type="match status" value="1"/>
</dbReference>
<dbReference type="InterPro" id="IPR001650">
    <property type="entry name" value="Helicase_C-like"/>
</dbReference>
<dbReference type="PROSITE" id="PS50821">
    <property type="entry name" value="PAZ"/>
    <property type="match status" value="1"/>
</dbReference>
<evidence type="ECO:0000256" key="2">
    <source>
        <dbReference type="ARBA" id="ARBA00001946"/>
    </source>
</evidence>
<evidence type="ECO:0000256" key="10">
    <source>
        <dbReference type="ARBA" id="ARBA00035116"/>
    </source>
</evidence>
<feature type="domain" description="Helicase C-terminal" evidence="15">
    <location>
        <begin position="360"/>
        <end position="515"/>
    </location>
</feature>
<keyword evidence="8" id="KW-0943">RNA-mediated gene silencing</keyword>
<dbReference type="PROSITE" id="PS50142">
    <property type="entry name" value="RNASE_3_2"/>
    <property type="match status" value="2"/>
</dbReference>
<evidence type="ECO:0000256" key="7">
    <source>
        <dbReference type="ARBA" id="ARBA00022801"/>
    </source>
</evidence>
<keyword evidence="5" id="KW-0547">Nucleotide-binding</keyword>
<dbReference type="GO" id="GO:0005524">
    <property type="term" value="F:ATP binding"/>
    <property type="evidence" value="ECO:0007669"/>
    <property type="project" value="InterPro"/>
</dbReference>
<dbReference type="InterPro" id="IPR027417">
    <property type="entry name" value="P-loop_NTPase"/>
</dbReference>
<comment type="caution">
    <text evidence="16">The sequence shown here is derived from an EMBL/GenBank/DDBJ whole genome shotgun (WGS) entry which is preliminary data.</text>
</comment>
<dbReference type="Gene3D" id="1.10.1520.10">
    <property type="entry name" value="Ribonuclease III domain"/>
    <property type="match status" value="2"/>
</dbReference>
<dbReference type="PROSITE" id="PS51194">
    <property type="entry name" value="HELICASE_CTER"/>
    <property type="match status" value="1"/>
</dbReference>
<dbReference type="PANTHER" id="PTHR14950">
    <property type="entry name" value="DICER-RELATED"/>
    <property type="match status" value="1"/>
</dbReference>
<dbReference type="InterPro" id="IPR036389">
    <property type="entry name" value="RNase_III_sf"/>
</dbReference>
<dbReference type="InterPro" id="IPR006935">
    <property type="entry name" value="Helicase/UvrB_N"/>
</dbReference>
<dbReference type="PANTHER" id="PTHR14950:SF37">
    <property type="entry name" value="ENDORIBONUCLEASE DICER"/>
    <property type="match status" value="1"/>
</dbReference>
<dbReference type="SMART" id="SM00490">
    <property type="entry name" value="HELICc"/>
    <property type="match status" value="1"/>
</dbReference>
<dbReference type="PROSITE" id="PS00517">
    <property type="entry name" value="RNASE_3_1"/>
    <property type="match status" value="1"/>
</dbReference>
<dbReference type="SUPFAM" id="SSF52540">
    <property type="entry name" value="P-loop containing nucleoside triphosphate hydrolases"/>
    <property type="match status" value="1"/>
</dbReference>
<dbReference type="SUPFAM" id="SSF101690">
    <property type="entry name" value="PAZ domain"/>
    <property type="match status" value="1"/>
</dbReference>
<dbReference type="CDD" id="cd00593">
    <property type="entry name" value="RIBOc"/>
    <property type="match status" value="2"/>
</dbReference>
<evidence type="ECO:0000256" key="6">
    <source>
        <dbReference type="ARBA" id="ARBA00022759"/>
    </source>
</evidence>
<protein>
    <submittedName>
        <fullName evidence="16">Uncharacterized protein</fullName>
    </submittedName>
</protein>
<dbReference type="PROSITE" id="PS51192">
    <property type="entry name" value="HELICASE_ATP_BIND_1"/>
    <property type="match status" value="1"/>
</dbReference>
<gene>
    <name evidence="16" type="ORF">C9374_009785</name>
</gene>
<dbReference type="EMBL" id="PYSW02000003">
    <property type="protein sequence ID" value="KAG2393208.1"/>
    <property type="molecule type" value="Genomic_DNA"/>
</dbReference>
<dbReference type="SUPFAM" id="SSF54277">
    <property type="entry name" value="CAD &amp; PB1 domains"/>
    <property type="match status" value="1"/>
</dbReference>
<dbReference type="Pfam" id="PF00636">
    <property type="entry name" value="Ribonuclease_3"/>
    <property type="match status" value="1"/>
</dbReference>
<evidence type="ECO:0000259" key="12">
    <source>
        <dbReference type="PROSITE" id="PS50142"/>
    </source>
</evidence>
<dbReference type="SUPFAM" id="SSF69065">
    <property type="entry name" value="RNase III domain-like"/>
    <property type="match status" value="2"/>
</dbReference>
<dbReference type="GO" id="GO:0006396">
    <property type="term" value="P:RNA processing"/>
    <property type="evidence" value="ECO:0007669"/>
    <property type="project" value="InterPro"/>
</dbReference>
<keyword evidence="3" id="KW-0540">Nuclease</keyword>
<dbReference type="Pfam" id="PF04851">
    <property type="entry name" value="ResIII"/>
    <property type="match status" value="1"/>
</dbReference>
<dbReference type="RefSeq" id="XP_044555102.1">
    <property type="nucleotide sequence ID" value="XM_044700010.1"/>
</dbReference>
<feature type="region of interest" description="Disordered" evidence="11">
    <location>
        <begin position="519"/>
        <end position="547"/>
    </location>
</feature>
<evidence type="ECO:0000259" key="13">
    <source>
        <dbReference type="PROSITE" id="PS50821"/>
    </source>
</evidence>
<organism evidence="16 17">
    <name type="scientific">Naegleria lovaniensis</name>
    <name type="common">Amoeba</name>
    <dbReference type="NCBI Taxonomy" id="51637"/>
    <lineage>
        <taxon>Eukaryota</taxon>
        <taxon>Discoba</taxon>
        <taxon>Heterolobosea</taxon>
        <taxon>Tetramitia</taxon>
        <taxon>Eutetramitia</taxon>
        <taxon>Vahlkampfiidae</taxon>
        <taxon>Naegleria</taxon>
    </lineage>
</organism>
<dbReference type="Gene3D" id="3.40.50.300">
    <property type="entry name" value="P-loop containing nucleotide triphosphate hydrolases"/>
    <property type="match status" value="2"/>
</dbReference>
<dbReference type="Pfam" id="PF00271">
    <property type="entry name" value="Helicase_C"/>
    <property type="match status" value="1"/>
</dbReference>
<comment type="cofactor">
    <cofactor evidence="2">
        <name>Mg(2+)</name>
        <dbReference type="ChEBI" id="CHEBI:18420"/>
    </cofactor>
</comment>